<name>A0A2G1WAB2_9BACT</name>
<gene>
    <name evidence="2" type="ORF">CEE69_07130</name>
</gene>
<accession>A0A2G1WAB2</accession>
<sequence>MRTRSHEGRFFRWHASRLTNICIPRLGSIKPVTILRVRPLSKSRSAMCRGNTKICTSHVWFMFACLTSICLAPTQAQDPAAKPPTLASGSTVAGKVLLPDSNPSAEAIVFLLESNGGSFRLPTKPLTTQTKSDGTFQFNDVPTGRYRVWAETDQLTTLQEKLRGVVVQVETEPPSDASDIELKLHPGCGYDVAVHDSETKQPIPNAKISFGWTDIVREYTTGKDGVAKPRNLSVSDWYFIAKADGYATQFLKTSKQELGTVLPIRFDLNPGGKLTGVLRDGDEQPVADAKVSIVAASRGMDPSYGSTVTNEAGEFSFEGLPVGKTFRLSATKDAYLRASHECAVASAEASTQADFQLLKRPYGSDVRVTVLDENDQPMRAAKLTNRGNSTADVRSGETDEQGVCLLQDLFSGYAGCQVSVKADGYIAVQRSIDPGSIDTPSEITVNLQPGKTLRGRVILPSGEPASKLRVYYDGGENPFNGLGGRVETDADGKYEIRGLASQTTLTVSTPKQCAPVRGLLVQVIDEEFELQLQAAGILIARAVDAETKAPIASFNVKLGFSEDRRAGDPRSGGISTRLTQQGENIQGTQKEFRLEGKTPGTPYKLIVSADGYETNTLERVEVQSANTAEVLDVPLKRTRAEDLQTVAGQLVDADGNPIVGASVRLLVGGAIPQPINGRMQGWRYYHWGLLRRDNIENRDQCLQLLKTSSDAEGRFEFKGVRKETPWLELFYSGPNLMPQRYSNMRIFSDLELTDLVIPAEAPASLTIDLDLDDWPTADSVTLEAENYVSGQNAVDLAFESESKKLADGTPIVFSHLPSGTYSVLVQAKPVPLGNGGYRVQSIYHQAITIEPGRSHDIELKR</sequence>
<dbReference type="InterPro" id="IPR051417">
    <property type="entry name" value="SDr/BOS_complex"/>
</dbReference>
<evidence type="ECO:0000313" key="3">
    <source>
        <dbReference type="Proteomes" id="UP000225740"/>
    </source>
</evidence>
<protein>
    <submittedName>
        <fullName evidence="2">Uncharacterized protein</fullName>
    </submittedName>
</protein>
<reference evidence="2 3" key="1">
    <citation type="submission" date="2017-06" db="EMBL/GenBank/DDBJ databases">
        <title>Description of Rhodopirellula bahusiensis sp. nov.</title>
        <authorList>
            <person name="Kizina J."/>
            <person name="Harder J."/>
        </authorList>
    </citation>
    <scope>NUCLEOTIDE SEQUENCE [LARGE SCALE GENOMIC DNA]</scope>
    <source>
        <strain evidence="2 3">SWK21</strain>
    </source>
</reference>
<dbReference type="SUPFAM" id="SSF49452">
    <property type="entry name" value="Starch-binding domain-like"/>
    <property type="match status" value="2"/>
</dbReference>
<dbReference type="Gene3D" id="2.60.40.1120">
    <property type="entry name" value="Carboxypeptidase-like, regulatory domain"/>
    <property type="match status" value="2"/>
</dbReference>
<evidence type="ECO:0000256" key="1">
    <source>
        <dbReference type="ARBA" id="ARBA00022729"/>
    </source>
</evidence>
<proteinExistence type="predicted"/>
<dbReference type="InterPro" id="IPR013784">
    <property type="entry name" value="Carb-bd-like_fold"/>
</dbReference>
<dbReference type="PANTHER" id="PTHR23303">
    <property type="entry name" value="CARBOXYPEPTIDASE REGULATORY REGION-CONTAINING"/>
    <property type="match status" value="1"/>
</dbReference>
<evidence type="ECO:0000313" key="2">
    <source>
        <dbReference type="EMBL" id="PHQ35967.1"/>
    </source>
</evidence>
<comment type="caution">
    <text evidence="2">The sequence shown here is derived from an EMBL/GenBank/DDBJ whole genome shotgun (WGS) entry which is preliminary data.</text>
</comment>
<keyword evidence="1" id="KW-0732">Signal</keyword>
<dbReference type="EMBL" id="NIZW01000004">
    <property type="protein sequence ID" value="PHQ35967.1"/>
    <property type="molecule type" value="Genomic_DNA"/>
</dbReference>
<dbReference type="AlphaFoldDB" id="A0A2G1WAB2"/>
<dbReference type="Proteomes" id="UP000225740">
    <property type="component" value="Unassembled WGS sequence"/>
</dbReference>
<dbReference type="PANTHER" id="PTHR23303:SF14">
    <property type="entry name" value="BOS COMPLEX SUBUNIT NOMO1-RELATED"/>
    <property type="match status" value="1"/>
</dbReference>
<dbReference type="Pfam" id="PF13620">
    <property type="entry name" value="CarboxypepD_reg"/>
    <property type="match status" value="1"/>
</dbReference>
<organism evidence="2 3">
    <name type="scientific">Rhodopirellula bahusiensis</name>
    <dbReference type="NCBI Taxonomy" id="2014065"/>
    <lineage>
        <taxon>Bacteria</taxon>
        <taxon>Pseudomonadati</taxon>
        <taxon>Planctomycetota</taxon>
        <taxon>Planctomycetia</taxon>
        <taxon>Pirellulales</taxon>
        <taxon>Pirellulaceae</taxon>
        <taxon>Rhodopirellula</taxon>
    </lineage>
</organism>
<keyword evidence="3" id="KW-1185">Reference proteome</keyword>
<dbReference type="GO" id="GO:0030246">
    <property type="term" value="F:carbohydrate binding"/>
    <property type="evidence" value="ECO:0007669"/>
    <property type="project" value="InterPro"/>
</dbReference>